<accession>A0ACC0CZI7</accession>
<organism evidence="1 2">
    <name type="scientific">Hypoxylon rubiginosum</name>
    <dbReference type="NCBI Taxonomy" id="110542"/>
    <lineage>
        <taxon>Eukaryota</taxon>
        <taxon>Fungi</taxon>
        <taxon>Dikarya</taxon>
        <taxon>Ascomycota</taxon>
        <taxon>Pezizomycotina</taxon>
        <taxon>Sordariomycetes</taxon>
        <taxon>Xylariomycetidae</taxon>
        <taxon>Xylariales</taxon>
        <taxon>Hypoxylaceae</taxon>
        <taxon>Hypoxylon</taxon>
    </lineage>
</organism>
<proteinExistence type="predicted"/>
<keyword evidence="2" id="KW-1185">Reference proteome</keyword>
<evidence type="ECO:0000313" key="1">
    <source>
        <dbReference type="EMBL" id="KAI6085852.1"/>
    </source>
</evidence>
<protein>
    <submittedName>
        <fullName evidence="1">Uncharacterized protein</fullName>
    </submittedName>
</protein>
<reference evidence="1 2" key="1">
    <citation type="journal article" date="2022" name="New Phytol.">
        <title>Ecological generalism drives hyperdiversity of secondary metabolite gene clusters in xylarialean endophytes.</title>
        <authorList>
            <person name="Franco M.E.E."/>
            <person name="Wisecaver J.H."/>
            <person name="Arnold A.E."/>
            <person name="Ju Y.M."/>
            <person name="Slot J.C."/>
            <person name="Ahrendt S."/>
            <person name="Moore L.P."/>
            <person name="Eastman K.E."/>
            <person name="Scott K."/>
            <person name="Konkel Z."/>
            <person name="Mondo S.J."/>
            <person name="Kuo A."/>
            <person name="Hayes R.D."/>
            <person name="Haridas S."/>
            <person name="Andreopoulos B."/>
            <person name="Riley R."/>
            <person name="LaButti K."/>
            <person name="Pangilinan J."/>
            <person name="Lipzen A."/>
            <person name="Amirebrahimi M."/>
            <person name="Yan J."/>
            <person name="Adam C."/>
            <person name="Keymanesh K."/>
            <person name="Ng V."/>
            <person name="Louie K."/>
            <person name="Northen T."/>
            <person name="Drula E."/>
            <person name="Henrissat B."/>
            <person name="Hsieh H.M."/>
            <person name="Youens-Clark K."/>
            <person name="Lutzoni F."/>
            <person name="Miadlikowska J."/>
            <person name="Eastwood D.C."/>
            <person name="Hamelin R.C."/>
            <person name="Grigoriev I.V."/>
            <person name="U'Ren J.M."/>
        </authorList>
    </citation>
    <scope>NUCLEOTIDE SEQUENCE [LARGE SCALE GENOMIC DNA]</scope>
    <source>
        <strain evidence="1 2">ER1909</strain>
    </source>
</reference>
<evidence type="ECO:0000313" key="2">
    <source>
        <dbReference type="Proteomes" id="UP001497680"/>
    </source>
</evidence>
<dbReference type="EMBL" id="MU394321">
    <property type="protein sequence ID" value="KAI6085852.1"/>
    <property type="molecule type" value="Genomic_DNA"/>
</dbReference>
<gene>
    <name evidence="1" type="ORF">F4821DRAFT_279033</name>
</gene>
<sequence>MTGTFLVLYFLLVFVASTVGSAYFAATVDQELRPFFEGHGMEPEASDARQAFGYLVASAVLGGLSVIRAIWKLCNPSPRSDDDDDKRQGLCSTLISLACSIVLLAFAILTIQHSWGWWKHFDAEGNGHLAAASQGLAVFLISMMVISVFGSIVAIVVGISSKG</sequence>
<comment type="caution">
    <text evidence="1">The sequence shown here is derived from an EMBL/GenBank/DDBJ whole genome shotgun (WGS) entry which is preliminary data.</text>
</comment>
<name>A0ACC0CZI7_9PEZI</name>
<dbReference type="Proteomes" id="UP001497680">
    <property type="component" value="Unassembled WGS sequence"/>
</dbReference>